<keyword evidence="3" id="KW-1185">Reference proteome</keyword>
<dbReference type="RefSeq" id="XP_007827496.1">
    <property type="nucleotide sequence ID" value="XM_007829305.1"/>
</dbReference>
<feature type="chain" id="PRO_5004836342" description="ASST-domain-containing protein" evidence="1">
    <location>
        <begin position="23"/>
        <end position="512"/>
    </location>
</feature>
<accession>W3XNQ7</accession>
<dbReference type="Pfam" id="PF14269">
    <property type="entry name" value="Arylsulfotran_2"/>
    <property type="match status" value="1"/>
</dbReference>
<name>W3XNQ7_PESFW</name>
<evidence type="ECO:0008006" key="4">
    <source>
        <dbReference type="Google" id="ProtNLM"/>
    </source>
</evidence>
<dbReference type="InParanoid" id="W3XNQ7"/>
<proteinExistence type="predicted"/>
<gene>
    <name evidence="2" type="ORF">PFICI_00724</name>
</gene>
<evidence type="ECO:0000313" key="2">
    <source>
        <dbReference type="EMBL" id="ETS86896.1"/>
    </source>
</evidence>
<dbReference type="AlphaFoldDB" id="W3XNQ7"/>
<feature type="signal peptide" evidence="1">
    <location>
        <begin position="1"/>
        <end position="22"/>
    </location>
</feature>
<dbReference type="OMA" id="WNGATEH"/>
<dbReference type="STRING" id="1229662.W3XNQ7"/>
<evidence type="ECO:0000256" key="1">
    <source>
        <dbReference type="SAM" id="SignalP"/>
    </source>
</evidence>
<dbReference type="SUPFAM" id="SSF63829">
    <property type="entry name" value="Calcium-dependent phosphotriesterase"/>
    <property type="match status" value="1"/>
</dbReference>
<sequence>MRSTIVSAASLVSLFGVIPVRAADNDTYWPWQTYKSEPSLQPPALEITKNGPVSPGYLFFDQNGNYGHNYSCFIMTDDGDLVWQGGYGDYSAFKAQTFEGKPVLTYFEGVTWSEPWGWGYGLVKVHNDQYDNIYNVSVPGTHFVTIDIADTSGFESWLDMHEDLITSEGTMLTTAYNVTPADLTSAGGPKDGWIVDSGFFEIDVKTDEVLFEWFASDHKDQIPLADAVETYPLDYLGTNQTYPWGPFHINTVNKLDDGSYLISSRQYCSIFMINPDGSVAWTLNGRHGGNFTLGEGLDFCYQHDIRIHAIEGSQYTMSLFNNDNNADFYGVNQTTGIFMQVDVENWTATLLQELTDPEDAIYSHSQGNVQLLDDGHVIMGYGSTPRIKEYNPDGSVAMSVKFGPSEGTVFSYRAYRLPWVGKPTTSPKAVACSDESNQTSVYMSWNGATEYTSWKVYAGASKFNLTLAAEAARTGFETSAVLPAGVSYVRADAYSLNGTLGASEVIAVGGQC</sequence>
<dbReference type="Proteomes" id="UP000030651">
    <property type="component" value="Unassembled WGS sequence"/>
</dbReference>
<dbReference type="PANTHER" id="PTHR35340:SF6">
    <property type="entry name" value="ASST-DOMAIN-CONTAINING PROTEIN"/>
    <property type="match status" value="1"/>
</dbReference>
<dbReference type="InterPro" id="IPR039535">
    <property type="entry name" value="ASST-like"/>
</dbReference>
<dbReference type="InterPro" id="IPR053143">
    <property type="entry name" value="Arylsulfate_ST"/>
</dbReference>
<protein>
    <recommendedName>
        <fullName evidence="4">ASST-domain-containing protein</fullName>
    </recommendedName>
</protein>
<keyword evidence="1" id="KW-0732">Signal</keyword>
<organism evidence="2 3">
    <name type="scientific">Pestalotiopsis fici (strain W106-1 / CGMCC3.15140)</name>
    <dbReference type="NCBI Taxonomy" id="1229662"/>
    <lineage>
        <taxon>Eukaryota</taxon>
        <taxon>Fungi</taxon>
        <taxon>Dikarya</taxon>
        <taxon>Ascomycota</taxon>
        <taxon>Pezizomycotina</taxon>
        <taxon>Sordariomycetes</taxon>
        <taxon>Xylariomycetidae</taxon>
        <taxon>Amphisphaeriales</taxon>
        <taxon>Sporocadaceae</taxon>
        <taxon>Pestalotiopsis</taxon>
    </lineage>
</organism>
<dbReference type="KEGG" id="pfy:PFICI_00724"/>
<dbReference type="HOGENOM" id="CLU_018249_2_1_1"/>
<dbReference type="PANTHER" id="PTHR35340">
    <property type="entry name" value="PQQ ENZYME REPEAT PROTEIN-RELATED"/>
    <property type="match status" value="1"/>
</dbReference>
<dbReference type="OrthoDB" id="5377172at2759"/>
<reference evidence="3" key="1">
    <citation type="journal article" date="2015" name="BMC Genomics">
        <title>Genomic and transcriptomic analysis of the endophytic fungus Pestalotiopsis fici reveals its lifestyle and high potential for synthesis of natural products.</title>
        <authorList>
            <person name="Wang X."/>
            <person name="Zhang X."/>
            <person name="Liu L."/>
            <person name="Xiang M."/>
            <person name="Wang W."/>
            <person name="Sun X."/>
            <person name="Che Y."/>
            <person name="Guo L."/>
            <person name="Liu G."/>
            <person name="Guo L."/>
            <person name="Wang C."/>
            <person name="Yin W.B."/>
            <person name="Stadler M."/>
            <person name="Zhang X."/>
            <person name="Liu X."/>
        </authorList>
    </citation>
    <scope>NUCLEOTIDE SEQUENCE [LARGE SCALE GENOMIC DNA]</scope>
    <source>
        <strain evidence="3">W106-1 / CGMCC3.15140</strain>
    </source>
</reference>
<evidence type="ECO:0000313" key="3">
    <source>
        <dbReference type="Proteomes" id="UP000030651"/>
    </source>
</evidence>
<dbReference type="GeneID" id="19265737"/>
<dbReference type="EMBL" id="KI912109">
    <property type="protein sequence ID" value="ETS86896.1"/>
    <property type="molecule type" value="Genomic_DNA"/>
</dbReference>
<dbReference type="eggNOG" id="ENOG502SHE7">
    <property type="taxonomic scope" value="Eukaryota"/>
</dbReference>